<accession>A0AAW2IWJ6</accession>
<sequence>MDHLNADVANLKEEKNDVVARNQQQDKELKKRRKEVVDHKGAIRKAIDKAEFDFPNTGHGQCYLEGY</sequence>
<reference evidence="2" key="1">
    <citation type="submission" date="2020-06" db="EMBL/GenBank/DDBJ databases">
        <authorList>
            <person name="Li T."/>
            <person name="Hu X."/>
            <person name="Zhang T."/>
            <person name="Song X."/>
            <person name="Zhang H."/>
            <person name="Dai N."/>
            <person name="Sheng W."/>
            <person name="Hou X."/>
            <person name="Wei L."/>
        </authorList>
    </citation>
    <scope>NUCLEOTIDE SEQUENCE</scope>
    <source>
        <strain evidence="2">G01</strain>
        <tissue evidence="2">Leaf</tissue>
    </source>
</reference>
<name>A0AAW2IWJ6_9LAMI</name>
<gene>
    <name evidence="2" type="ORF">Sangu_2729600</name>
</gene>
<comment type="caution">
    <text evidence="2">The sequence shown here is derived from an EMBL/GenBank/DDBJ whole genome shotgun (WGS) entry which is preliminary data.</text>
</comment>
<evidence type="ECO:0000256" key="1">
    <source>
        <dbReference type="SAM" id="MobiDB-lite"/>
    </source>
</evidence>
<organism evidence="2">
    <name type="scientific">Sesamum angustifolium</name>
    <dbReference type="NCBI Taxonomy" id="2727405"/>
    <lineage>
        <taxon>Eukaryota</taxon>
        <taxon>Viridiplantae</taxon>
        <taxon>Streptophyta</taxon>
        <taxon>Embryophyta</taxon>
        <taxon>Tracheophyta</taxon>
        <taxon>Spermatophyta</taxon>
        <taxon>Magnoliopsida</taxon>
        <taxon>eudicotyledons</taxon>
        <taxon>Gunneridae</taxon>
        <taxon>Pentapetalae</taxon>
        <taxon>asterids</taxon>
        <taxon>lamiids</taxon>
        <taxon>Lamiales</taxon>
        <taxon>Pedaliaceae</taxon>
        <taxon>Sesamum</taxon>
    </lineage>
</organism>
<protein>
    <submittedName>
        <fullName evidence="2">Uncharacterized protein</fullName>
    </submittedName>
</protein>
<dbReference type="AlphaFoldDB" id="A0AAW2IWJ6"/>
<feature type="region of interest" description="Disordered" evidence="1">
    <location>
        <begin position="1"/>
        <end position="34"/>
    </location>
</feature>
<proteinExistence type="predicted"/>
<evidence type="ECO:0000313" key="2">
    <source>
        <dbReference type="EMBL" id="KAL0286520.1"/>
    </source>
</evidence>
<dbReference type="EMBL" id="JACGWK010001533">
    <property type="protein sequence ID" value="KAL0286520.1"/>
    <property type="molecule type" value="Genomic_DNA"/>
</dbReference>
<reference evidence="2" key="2">
    <citation type="journal article" date="2024" name="Plant">
        <title>Genomic evolution and insights into agronomic trait innovations of Sesamum species.</title>
        <authorList>
            <person name="Miao H."/>
            <person name="Wang L."/>
            <person name="Qu L."/>
            <person name="Liu H."/>
            <person name="Sun Y."/>
            <person name="Le M."/>
            <person name="Wang Q."/>
            <person name="Wei S."/>
            <person name="Zheng Y."/>
            <person name="Lin W."/>
            <person name="Duan Y."/>
            <person name="Cao H."/>
            <person name="Xiong S."/>
            <person name="Wang X."/>
            <person name="Wei L."/>
            <person name="Li C."/>
            <person name="Ma Q."/>
            <person name="Ju M."/>
            <person name="Zhao R."/>
            <person name="Li G."/>
            <person name="Mu C."/>
            <person name="Tian Q."/>
            <person name="Mei H."/>
            <person name="Zhang T."/>
            <person name="Gao T."/>
            <person name="Zhang H."/>
        </authorList>
    </citation>
    <scope>NUCLEOTIDE SEQUENCE</scope>
    <source>
        <strain evidence="2">G01</strain>
    </source>
</reference>